<feature type="domain" description="N-acetyltransferase" evidence="1">
    <location>
        <begin position="6"/>
        <end position="171"/>
    </location>
</feature>
<dbReference type="PANTHER" id="PTHR43617:SF9">
    <property type="entry name" value="GNAT FAMILY ACETYLTRANSFERASE"/>
    <property type="match status" value="1"/>
</dbReference>
<dbReference type="HOGENOM" id="CLU_098389_0_0_1"/>
<dbReference type="InterPro" id="IPR050276">
    <property type="entry name" value="MshD_Acetyltransferase"/>
</dbReference>
<protein>
    <submittedName>
        <fullName evidence="2">Putative acetyltransferase</fullName>
    </submittedName>
</protein>
<dbReference type="SUPFAM" id="SSF55729">
    <property type="entry name" value="Acyl-CoA N-acyltransferases (Nat)"/>
    <property type="match status" value="1"/>
</dbReference>
<accession>G3JGZ2</accession>
<proteinExistence type="predicted"/>
<dbReference type="eggNOG" id="ENOG502S8V6">
    <property type="taxonomic scope" value="Eukaryota"/>
</dbReference>
<dbReference type="VEuPathDB" id="FungiDB:CCM_05706"/>
<keyword evidence="3" id="KW-1185">Reference proteome</keyword>
<dbReference type="EMBL" id="JH126402">
    <property type="protein sequence ID" value="EGX91548.1"/>
    <property type="molecule type" value="Genomic_DNA"/>
</dbReference>
<keyword evidence="2" id="KW-0808">Transferase</keyword>
<dbReference type="Proteomes" id="UP000001610">
    <property type="component" value="Unassembled WGS sequence"/>
</dbReference>
<dbReference type="InterPro" id="IPR000182">
    <property type="entry name" value="GNAT_dom"/>
</dbReference>
<name>G3JGZ2_CORMM</name>
<dbReference type="GO" id="GO:0016747">
    <property type="term" value="F:acyltransferase activity, transferring groups other than amino-acyl groups"/>
    <property type="evidence" value="ECO:0007669"/>
    <property type="project" value="InterPro"/>
</dbReference>
<dbReference type="PANTHER" id="PTHR43617">
    <property type="entry name" value="L-AMINO ACID N-ACETYLTRANSFERASE"/>
    <property type="match status" value="1"/>
</dbReference>
<reference evidence="2 3" key="1">
    <citation type="journal article" date="2011" name="Genome Biol.">
        <title>Genome sequence of the insect pathogenic fungus Cordyceps militaris, a valued traditional Chinese medicine.</title>
        <authorList>
            <person name="Zheng P."/>
            <person name="Xia Y."/>
            <person name="Xiao G."/>
            <person name="Xiong C."/>
            <person name="Hu X."/>
            <person name="Zhang S."/>
            <person name="Zheng H."/>
            <person name="Huang Y."/>
            <person name="Zhou Y."/>
            <person name="Wang S."/>
            <person name="Zhao G.P."/>
            <person name="Liu X."/>
            <person name="St Leger R.J."/>
            <person name="Wang C."/>
        </authorList>
    </citation>
    <scope>NUCLEOTIDE SEQUENCE [LARGE SCALE GENOMIC DNA]</scope>
    <source>
        <strain evidence="2 3">CM01</strain>
    </source>
</reference>
<organism evidence="2 3">
    <name type="scientific">Cordyceps militaris (strain CM01)</name>
    <name type="common">Caterpillar fungus</name>
    <dbReference type="NCBI Taxonomy" id="983644"/>
    <lineage>
        <taxon>Eukaryota</taxon>
        <taxon>Fungi</taxon>
        <taxon>Dikarya</taxon>
        <taxon>Ascomycota</taxon>
        <taxon>Pezizomycotina</taxon>
        <taxon>Sordariomycetes</taxon>
        <taxon>Hypocreomycetidae</taxon>
        <taxon>Hypocreales</taxon>
        <taxon>Cordycipitaceae</taxon>
        <taxon>Cordyceps</taxon>
    </lineage>
</organism>
<dbReference type="RefSeq" id="XP_006670913.1">
    <property type="nucleotide sequence ID" value="XM_006670850.1"/>
</dbReference>
<dbReference type="CDD" id="cd04301">
    <property type="entry name" value="NAT_SF"/>
    <property type="match status" value="1"/>
</dbReference>
<dbReference type="InterPro" id="IPR016181">
    <property type="entry name" value="Acyl_CoA_acyltransferase"/>
</dbReference>
<sequence>MTVQALTIRKVTPSMLPAVHALVEGSFRGRSAAKGWCSEAEFFTGARITLAGMREKLSSAGTTFLAGYDGGGGALVSCCEIAQRDRDTCYFGLFAVDPERQGGGIGSRVLAAAETYARTELGCARMEMQVIDRRDTLIAYYERRGYVRTEETRPFPYELFAEGTVLRDDLRFAVLVKELVA</sequence>
<dbReference type="Pfam" id="PF00583">
    <property type="entry name" value="Acetyltransf_1"/>
    <property type="match status" value="1"/>
</dbReference>
<dbReference type="KEGG" id="cmt:CCM_05706"/>
<evidence type="ECO:0000313" key="3">
    <source>
        <dbReference type="Proteomes" id="UP000001610"/>
    </source>
</evidence>
<dbReference type="AlphaFoldDB" id="G3JGZ2"/>
<dbReference type="STRING" id="983644.G3JGZ2"/>
<dbReference type="Gene3D" id="3.40.630.30">
    <property type="match status" value="1"/>
</dbReference>
<dbReference type="PROSITE" id="PS51186">
    <property type="entry name" value="GNAT"/>
    <property type="match status" value="1"/>
</dbReference>
<dbReference type="InParanoid" id="G3JGZ2"/>
<gene>
    <name evidence="2" type="ORF">CCM_05706</name>
</gene>
<evidence type="ECO:0000313" key="2">
    <source>
        <dbReference type="EMBL" id="EGX91548.1"/>
    </source>
</evidence>
<evidence type="ECO:0000259" key="1">
    <source>
        <dbReference type="PROSITE" id="PS51186"/>
    </source>
</evidence>
<dbReference type="OrthoDB" id="5689at2759"/>
<dbReference type="GeneID" id="18167724"/>